<evidence type="ECO:0000256" key="3">
    <source>
        <dbReference type="ARBA" id="ARBA00022801"/>
    </source>
</evidence>
<dbReference type="InterPro" id="IPR000086">
    <property type="entry name" value="NUDIX_hydrolase_dom"/>
</dbReference>
<dbReference type="InterPro" id="IPR015797">
    <property type="entry name" value="NUDIX_hydrolase-like_dom_sf"/>
</dbReference>
<evidence type="ECO:0000256" key="4">
    <source>
        <dbReference type="ARBA" id="ARBA00022842"/>
    </source>
</evidence>
<sequence>MRSGVLLFSAEGIAVIERIRAGATYYTLPGGQLEPGETVAEAARRETVEELGVQVKIHGLVAVVNFNHQTQHYFLAESIGGEFGTGDGPEMDSPVDSESGSYRAMWLPPTRYGELKPKPIGAALAAVPDPEALVAEWLQAPEAFDEV</sequence>
<dbReference type="PRINTS" id="PR00502">
    <property type="entry name" value="NUDIXFAMILY"/>
</dbReference>
<dbReference type="SUPFAM" id="SSF55811">
    <property type="entry name" value="Nudix"/>
    <property type="match status" value="1"/>
</dbReference>
<dbReference type="Pfam" id="PF00293">
    <property type="entry name" value="NUDIX"/>
    <property type="match status" value="1"/>
</dbReference>
<keyword evidence="3 5" id="KW-0378">Hydrolase</keyword>
<dbReference type="EMBL" id="SMKX01000015">
    <property type="protein sequence ID" value="TDD61357.1"/>
    <property type="molecule type" value="Genomic_DNA"/>
</dbReference>
<evidence type="ECO:0000313" key="7">
    <source>
        <dbReference type="EMBL" id="TDD61357.1"/>
    </source>
</evidence>
<organism evidence="7 8">
    <name type="scientific">Kribbella antibiotica</name>
    <dbReference type="NCBI Taxonomy" id="190195"/>
    <lineage>
        <taxon>Bacteria</taxon>
        <taxon>Bacillati</taxon>
        <taxon>Actinomycetota</taxon>
        <taxon>Actinomycetes</taxon>
        <taxon>Propionibacteriales</taxon>
        <taxon>Kribbellaceae</taxon>
        <taxon>Kribbella</taxon>
    </lineage>
</organism>
<comment type="cofactor">
    <cofactor evidence="1">
        <name>Mg(2+)</name>
        <dbReference type="ChEBI" id="CHEBI:18420"/>
    </cofactor>
</comment>
<dbReference type="InterPro" id="IPR020476">
    <property type="entry name" value="Nudix_hydrolase"/>
</dbReference>
<dbReference type="PROSITE" id="PS00893">
    <property type="entry name" value="NUDIX_BOX"/>
    <property type="match status" value="1"/>
</dbReference>
<dbReference type="Gene3D" id="3.90.79.10">
    <property type="entry name" value="Nucleoside Triphosphate Pyrophosphohydrolase"/>
    <property type="match status" value="1"/>
</dbReference>
<name>A0A4V2YQB0_9ACTN</name>
<evidence type="ECO:0000256" key="2">
    <source>
        <dbReference type="ARBA" id="ARBA00005582"/>
    </source>
</evidence>
<accession>A0A4V2YQB0</accession>
<evidence type="ECO:0000313" key="8">
    <source>
        <dbReference type="Proteomes" id="UP000295124"/>
    </source>
</evidence>
<comment type="caution">
    <text evidence="7">The sequence shown here is derived from an EMBL/GenBank/DDBJ whole genome shotgun (WGS) entry which is preliminary data.</text>
</comment>
<dbReference type="OrthoDB" id="9804442at2"/>
<dbReference type="Proteomes" id="UP000295124">
    <property type="component" value="Unassembled WGS sequence"/>
</dbReference>
<dbReference type="PROSITE" id="PS51462">
    <property type="entry name" value="NUDIX"/>
    <property type="match status" value="1"/>
</dbReference>
<dbReference type="PANTHER" id="PTHR43222">
    <property type="entry name" value="NUDIX HYDROLASE 23"/>
    <property type="match status" value="1"/>
</dbReference>
<evidence type="ECO:0000256" key="5">
    <source>
        <dbReference type="RuleBase" id="RU003476"/>
    </source>
</evidence>
<comment type="similarity">
    <text evidence="2 5">Belongs to the Nudix hydrolase family.</text>
</comment>
<feature type="domain" description="Nudix hydrolase" evidence="6">
    <location>
        <begin position="1"/>
        <end position="140"/>
    </location>
</feature>
<dbReference type="PANTHER" id="PTHR43222:SF9">
    <property type="entry name" value="8-OXO-(D)GTP PHOSPHATASE"/>
    <property type="match status" value="1"/>
</dbReference>
<gene>
    <name evidence="7" type="ORF">E1263_07555</name>
</gene>
<reference evidence="7 8" key="1">
    <citation type="submission" date="2019-03" db="EMBL/GenBank/DDBJ databases">
        <title>Draft genome sequences of novel Actinobacteria.</title>
        <authorList>
            <person name="Sahin N."/>
            <person name="Ay H."/>
            <person name="Saygin H."/>
        </authorList>
    </citation>
    <scope>NUCLEOTIDE SEQUENCE [LARGE SCALE GENOMIC DNA]</scope>
    <source>
        <strain evidence="7 8">JCM 13523</strain>
    </source>
</reference>
<proteinExistence type="inferred from homology"/>
<dbReference type="GO" id="GO:0016787">
    <property type="term" value="F:hydrolase activity"/>
    <property type="evidence" value="ECO:0007669"/>
    <property type="project" value="UniProtKB-KW"/>
</dbReference>
<evidence type="ECO:0000256" key="1">
    <source>
        <dbReference type="ARBA" id="ARBA00001946"/>
    </source>
</evidence>
<keyword evidence="4" id="KW-0460">Magnesium</keyword>
<protein>
    <submittedName>
        <fullName evidence="7">NUDIX domain-containing protein</fullName>
    </submittedName>
</protein>
<dbReference type="AlphaFoldDB" id="A0A4V2YQB0"/>
<keyword evidence="8" id="KW-1185">Reference proteome</keyword>
<dbReference type="InterPro" id="IPR020084">
    <property type="entry name" value="NUDIX_hydrolase_CS"/>
</dbReference>
<evidence type="ECO:0000259" key="6">
    <source>
        <dbReference type="PROSITE" id="PS51462"/>
    </source>
</evidence>
<dbReference type="RefSeq" id="WP_132166452.1">
    <property type="nucleotide sequence ID" value="NZ_SMKX01000015.1"/>
</dbReference>